<evidence type="ECO:0000313" key="2">
    <source>
        <dbReference type="Proteomes" id="UP000176244"/>
    </source>
</evidence>
<reference evidence="1 2" key="1">
    <citation type="submission" date="2015-09" db="EMBL/GenBank/DDBJ databases">
        <title>Genome sequence of Acetobacterium wieringae DSM 1911.</title>
        <authorList>
            <person name="Poehlein A."/>
            <person name="Bengelsdorf F.R."/>
            <person name="Schiel-Bengelsdorf B."/>
            <person name="Duerre P."/>
            <person name="Daniel R."/>
        </authorList>
    </citation>
    <scope>NUCLEOTIDE SEQUENCE [LARGE SCALE GENOMIC DNA]</scope>
    <source>
        <strain evidence="1 2">DSM 1911</strain>
    </source>
</reference>
<name>A0A1F2PEU7_9FIRM</name>
<comment type="caution">
    <text evidence="1">The sequence shown here is derived from an EMBL/GenBank/DDBJ whole genome shotgun (WGS) entry which is preliminary data.</text>
</comment>
<dbReference type="RefSeq" id="WP_070372508.1">
    <property type="nucleotide sequence ID" value="NZ_LKEU01000043.1"/>
</dbReference>
<organism evidence="1 2">
    <name type="scientific">Acetobacterium wieringae</name>
    <dbReference type="NCBI Taxonomy" id="52694"/>
    <lineage>
        <taxon>Bacteria</taxon>
        <taxon>Bacillati</taxon>
        <taxon>Bacillota</taxon>
        <taxon>Clostridia</taxon>
        <taxon>Eubacteriales</taxon>
        <taxon>Eubacteriaceae</taxon>
        <taxon>Acetobacterium</taxon>
    </lineage>
</organism>
<dbReference type="STRING" id="52694.ACWI_32500"/>
<sequence>MKFPMPREYKHIRPIDTVWYGNPQLKEGLSVPEITIKYGSLSSRIKTMPSYAKYLLGSLRELAKAVKSIKRNPYTSNKTLSAEGLAEIEAVAQGLGISGIVNFHIISDWFNHNKTDRNVRKSVKNMVS</sequence>
<dbReference type="EMBL" id="LKEU01000043">
    <property type="protein sequence ID" value="OFV69206.1"/>
    <property type="molecule type" value="Genomic_DNA"/>
</dbReference>
<protein>
    <submittedName>
        <fullName evidence="1">Uncharacterized protein</fullName>
    </submittedName>
</protein>
<dbReference type="Proteomes" id="UP000176244">
    <property type="component" value="Unassembled WGS sequence"/>
</dbReference>
<proteinExistence type="predicted"/>
<evidence type="ECO:0000313" key="1">
    <source>
        <dbReference type="EMBL" id="OFV69206.1"/>
    </source>
</evidence>
<dbReference type="AlphaFoldDB" id="A0A1F2PEU7"/>
<accession>A0A1F2PEU7</accession>
<gene>
    <name evidence="1" type="ORF">ACWI_32500</name>
</gene>